<evidence type="ECO:0000313" key="5">
    <source>
        <dbReference type="EMBL" id="MBB5751594.1"/>
    </source>
</evidence>
<keyword evidence="6" id="KW-1185">Reference proteome</keyword>
<keyword evidence="3" id="KW-0119">Carbohydrate metabolism</keyword>
<dbReference type="Proteomes" id="UP000523821">
    <property type="component" value="Unassembled WGS sequence"/>
</dbReference>
<gene>
    <name evidence="5" type="ORF">GGQ63_000637</name>
</gene>
<reference evidence="5 6" key="1">
    <citation type="submission" date="2020-08" db="EMBL/GenBank/DDBJ databases">
        <title>Genomic Encyclopedia of Type Strains, Phase IV (KMG-IV): sequencing the most valuable type-strain genomes for metagenomic binning, comparative biology and taxonomic classification.</title>
        <authorList>
            <person name="Goeker M."/>
        </authorList>
    </citation>
    <scope>NUCLEOTIDE SEQUENCE [LARGE SCALE GENOMIC DNA]</scope>
    <source>
        <strain evidence="5 6">DSM 16268</strain>
    </source>
</reference>
<dbReference type="RefSeq" id="WP_183852400.1">
    <property type="nucleotide sequence ID" value="NZ_JACHOO010000001.1"/>
</dbReference>
<organism evidence="5 6">
    <name type="scientific">Prosthecomicrobium pneumaticum</name>
    <dbReference type="NCBI Taxonomy" id="81895"/>
    <lineage>
        <taxon>Bacteria</taxon>
        <taxon>Pseudomonadati</taxon>
        <taxon>Pseudomonadota</taxon>
        <taxon>Alphaproteobacteria</taxon>
        <taxon>Hyphomicrobiales</taxon>
        <taxon>Kaistiaceae</taxon>
        <taxon>Prosthecomicrobium</taxon>
    </lineage>
</organism>
<dbReference type="InterPro" id="IPR036291">
    <property type="entry name" value="NAD(P)-bd_dom_sf"/>
</dbReference>
<keyword evidence="2 5" id="KW-0413">Isomerase</keyword>
<protein>
    <submittedName>
        <fullName evidence="5">ADP-L-glycero-D-manno-heptose 6-epimerase</fullName>
        <ecNumber evidence="5">5.1.3.20</ecNumber>
    </submittedName>
</protein>
<dbReference type="PANTHER" id="PTHR43103:SF3">
    <property type="entry name" value="ADP-L-GLYCERO-D-MANNO-HEPTOSE-6-EPIMERASE"/>
    <property type="match status" value="1"/>
</dbReference>
<dbReference type="AlphaFoldDB" id="A0A7W9CTY0"/>
<sequence length="321" mass="35446">MIVVTGGCGMVGSRLVHRLNRLGRSDILVADNLTDGRKAKNVATACFEDYVDKEDCLAALAGRMAEVEIVFHLGACSRTTEADGRYVMKNNYEFSRALLALCQEGGVPLVYASSAGVYGNGGVFREEPECERPLSVYALSKRLFDVRVRQVTASSLRAPVTGLRFFNVYGPGEHHKDDMCSPVFRFFSQIRQGRAAEVFEPPAGGAEPRRDFVHVDDVVSVLVWAWRSQVAGIFNVGTGEAWSFDAVARAVVERLAQGEVRRVPFPGRLLPSYQSTTRASLERLRAAGCDERFRPMPEGVADYVAWLEREAPLLHGPVESW</sequence>
<proteinExistence type="predicted"/>
<dbReference type="Gene3D" id="3.40.50.720">
    <property type="entry name" value="NAD(P)-binding Rossmann-like Domain"/>
    <property type="match status" value="1"/>
</dbReference>
<evidence type="ECO:0000256" key="2">
    <source>
        <dbReference type="ARBA" id="ARBA00023235"/>
    </source>
</evidence>
<name>A0A7W9CTY0_9HYPH</name>
<dbReference type="Pfam" id="PF01370">
    <property type="entry name" value="Epimerase"/>
    <property type="match status" value="1"/>
</dbReference>
<evidence type="ECO:0000256" key="1">
    <source>
        <dbReference type="ARBA" id="ARBA00022857"/>
    </source>
</evidence>
<dbReference type="InterPro" id="IPR001509">
    <property type="entry name" value="Epimerase_deHydtase"/>
</dbReference>
<comment type="caution">
    <text evidence="5">The sequence shown here is derived from an EMBL/GenBank/DDBJ whole genome shotgun (WGS) entry which is preliminary data.</text>
</comment>
<evidence type="ECO:0000259" key="4">
    <source>
        <dbReference type="Pfam" id="PF01370"/>
    </source>
</evidence>
<dbReference type="GO" id="GO:0005975">
    <property type="term" value="P:carbohydrate metabolic process"/>
    <property type="evidence" value="ECO:0007669"/>
    <property type="project" value="InterPro"/>
</dbReference>
<dbReference type="EMBL" id="JACHOO010000001">
    <property type="protein sequence ID" value="MBB5751594.1"/>
    <property type="molecule type" value="Genomic_DNA"/>
</dbReference>
<dbReference type="GO" id="GO:0008712">
    <property type="term" value="F:ADP-glyceromanno-heptose 6-epimerase activity"/>
    <property type="evidence" value="ECO:0007669"/>
    <property type="project" value="UniProtKB-EC"/>
</dbReference>
<dbReference type="GO" id="GO:0050661">
    <property type="term" value="F:NADP binding"/>
    <property type="evidence" value="ECO:0007669"/>
    <property type="project" value="InterPro"/>
</dbReference>
<dbReference type="EC" id="5.1.3.20" evidence="5"/>
<evidence type="ECO:0000313" key="6">
    <source>
        <dbReference type="Proteomes" id="UP000523821"/>
    </source>
</evidence>
<dbReference type="NCBIfam" id="TIGR02197">
    <property type="entry name" value="heptose_epim"/>
    <property type="match status" value="1"/>
</dbReference>
<accession>A0A7W9CTY0</accession>
<evidence type="ECO:0000256" key="3">
    <source>
        <dbReference type="ARBA" id="ARBA00023277"/>
    </source>
</evidence>
<dbReference type="SUPFAM" id="SSF51735">
    <property type="entry name" value="NAD(P)-binding Rossmann-fold domains"/>
    <property type="match status" value="1"/>
</dbReference>
<keyword evidence="1" id="KW-0521">NADP</keyword>
<dbReference type="PANTHER" id="PTHR43103">
    <property type="entry name" value="NUCLEOSIDE-DIPHOSPHATE-SUGAR EPIMERASE"/>
    <property type="match status" value="1"/>
</dbReference>
<dbReference type="InterPro" id="IPR011912">
    <property type="entry name" value="Heptose_epim"/>
</dbReference>
<feature type="domain" description="NAD-dependent epimerase/dehydratase" evidence="4">
    <location>
        <begin position="2"/>
        <end position="237"/>
    </location>
</feature>
<dbReference type="Gene3D" id="3.90.25.10">
    <property type="entry name" value="UDP-galactose 4-epimerase, domain 1"/>
    <property type="match status" value="1"/>
</dbReference>